<accession>A0A2N8U614</accession>
<protein>
    <recommendedName>
        <fullName evidence="3">Zn(2)-C6 fungal-type domain-containing protein</fullName>
    </recommendedName>
</protein>
<dbReference type="PROSITE" id="PS50048">
    <property type="entry name" value="ZN2_CY6_FUNGAL_2"/>
    <property type="match status" value="1"/>
</dbReference>
<dbReference type="Gene3D" id="4.10.240.10">
    <property type="entry name" value="Zn(2)-C6 fungal-type DNA-binding domain"/>
    <property type="match status" value="1"/>
</dbReference>
<reference evidence="4 5" key="1">
    <citation type="submission" date="2017-02" db="EMBL/GenBank/DDBJ databases">
        <authorList>
            <person name="Peterson S.W."/>
        </authorList>
    </citation>
    <scope>NUCLEOTIDE SEQUENCE [LARGE SCALE GENOMIC DNA]</scope>
    <source>
        <strain evidence="4 5">SRS1_H2-8</strain>
    </source>
</reference>
<dbReference type="GO" id="GO:0000981">
    <property type="term" value="F:DNA-binding transcription factor activity, RNA polymerase II-specific"/>
    <property type="evidence" value="ECO:0007669"/>
    <property type="project" value="InterPro"/>
</dbReference>
<evidence type="ECO:0000313" key="5">
    <source>
        <dbReference type="Proteomes" id="UP000239563"/>
    </source>
</evidence>
<keyword evidence="1" id="KW-0539">Nucleus</keyword>
<dbReference type="CDD" id="cd00067">
    <property type="entry name" value="GAL4"/>
    <property type="match status" value="1"/>
</dbReference>
<dbReference type="InterPro" id="IPR036864">
    <property type="entry name" value="Zn2-C6_fun-type_DNA-bd_sf"/>
</dbReference>
<name>A0A2N8U614_9BASI</name>
<dbReference type="GO" id="GO:0008270">
    <property type="term" value="F:zinc ion binding"/>
    <property type="evidence" value="ECO:0007669"/>
    <property type="project" value="InterPro"/>
</dbReference>
<dbReference type="InterPro" id="IPR001138">
    <property type="entry name" value="Zn2Cys6_DnaBD"/>
</dbReference>
<dbReference type="PANTHER" id="PTHR31668">
    <property type="entry name" value="GLUCOSE TRANSPORT TRANSCRIPTION REGULATOR RGT1-RELATED-RELATED"/>
    <property type="match status" value="1"/>
</dbReference>
<evidence type="ECO:0000256" key="1">
    <source>
        <dbReference type="ARBA" id="ARBA00023242"/>
    </source>
</evidence>
<proteinExistence type="predicted"/>
<gene>
    <name evidence="4" type="ORF">SRS1_10147</name>
</gene>
<evidence type="ECO:0000259" key="3">
    <source>
        <dbReference type="PROSITE" id="PS50048"/>
    </source>
</evidence>
<dbReference type="SMART" id="SM00066">
    <property type="entry name" value="GAL4"/>
    <property type="match status" value="1"/>
</dbReference>
<dbReference type="Pfam" id="PF00172">
    <property type="entry name" value="Zn_clus"/>
    <property type="match status" value="1"/>
</dbReference>
<dbReference type="InterPro" id="IPR050797">
    <property type="entry name" value="Carb_Metab_Trans_Reg"/>
</dbReference>
<organism evidence="4 5">
    <name type="scientific">Sporisorium reilianum f. sp. reilianum</name>
    <dbReference type="NCBI Taxonomy" id="72559"/>
    <lineage>
        <taxon>Eukaryota</taxon>
        <taxon>Fungi</taxon>
        <taxon>Dikarya</taxon>
        <taxon>Basidiomycota</taxon>
        <taxon>Ustilaginomycotina</taxon>
        <taxon>Ustilaginomycetes</taxon>
        <taxon>Ustilaginales</taxon>
        <taxon>Ustilaginaceae</taxon>
        <taxon>Sporisorium</taxon>
    </lineage>
</organism>
<dbReference type="AlphaFoldDB" id="A0A2N8U614"/>
<dbReference type="SUPFAM" id="SSF57701">
    <property type="entry name" value="Zn2/Cys6 DNA-binding domain"/>
    <property type="match status" value="1"/>
</dbReference>
<dbReference type="PANTHER" id="PTHR31668:SF30">
    <property type="entry name" value="ZN(II)2CYS6 TRANSCRIPTION FACTOR (EUROFUNG)"/>
    <property type="match status" value="1"/>
</dbReference>
<evidence type="ECO:0000256" key="2">
    <source>
        <dbReference type="SAM" id="MobiDB-lite"/>
    </source>
</evidence>
<sequence length="891" mass="98071">MDLIRPIEDKVKAARSGSRLQNRACDQCRRSKRRCDLAEAGADGLPLQHDGPCKLCVRKNLQCTTHWSALQQTVSSSRKELRHISQTSVSYTALQDQLSSHQYLPAGLSTSSKSMSDTIDGLYISTNQLFTYVASWEWIWQHFLGSSAVPAGVGLDAAVHPRRGLISSKAANAWDSMLVINTVQHISPNFFYSTFVCDEAYRPQGRFKRVPQRAEEISMQALQYAIVAYASQYGSQSPGEWRGDESDRLRRQKDIQIAEAAWMRARDFLMTNSSVATFRMAYALHLFSNTCPPLRSNKANLDVVQDTIFTLQTGLRMMDDLATDLLRQQDEDLFALGFLDTDGVRIDDETLLRSNPGYRACVDRALALKDVAENLLWYSAICDAATTGGYGMPPIARSSTRDKVDIDAMQLSAALPAVSFSAPRQAPHQNGDFTANTGLSASMTDADLSFASNSFGSIQNVSPDPNTDPSMMANVDPTAARFGDPTMLRFEPSFVVPTAMDGGDLSSLARDWSHRAAPLAETSQHLSMTVTTNQVPMANPATSDATQSWNLVAHRALNISKQIPYTMAAFSAAPGDPARVKELLSLCQTGAATQIMIWQRNGNFRTCLDNPRSTAAELTESFRRTWTMILFVQQVFQPLLDLDPNLYPQMPASAQAMVSHLTSQVGMGSLIFLELCSMLEGMPWMQGSKDSSWLRASSMLRAELDQSRDLRNAVRRRSALRIGRSHHMIEEQVERTLSNAGSPPRRSHGSMHPSPGRSGPNSHRGSDAGVSESSDVPDLSRIDVVLPQDDMIVPAMQIHSSRHPVPTHLAAILHISFCALVPDALQEISQHGAASPITLDALDANLRGLQGILDSVLSFGPGFHREPSLETVFSTRNWLAPDRQPFALVMR</sequence>
<evidence type="ECO:0000313" key="4">
    <source>
        <dbReference type="EMBL" id="SJX60515.1"/>
    </source>
</evidence>
<feature type="region of interest" description="Disordered" evidence="2">
    <location>
        <begin position="730"/>
        <end position="779"/>
    </location>
</feature>
<dbReference type="Proteomes" id="UP000239563">
    <property type="component" value="Chromosome I"/>
</dbReference>
<dbReference type="EMBL" id="LT795054">
    <property type="protein sequence ID" value="SJX60515.1"/>
    <property type="molecule type" value="Genomic_DNA"/>
</dbReference>
<feature type="domain" description="Zn(2)-C6 fungal-type" evidence="3">
    <location>
        <begin position="24"/>
        <end position="65"/>
    </location>
</feature>